<dbReference type="RefSeq" id="WP_348386267.1">
    <property type="nucleotide sequence ID" value="NZ_CP134146.1"/>
</dbReference>
<feature type="transmembrane region" description="Helical" evidence="7">
    <location>
        <begin position="102"/>
        <end position="119"/>
    </location>
</feature>
<evidence type="ECO:0000256" key="3">
    <source>
        <dbReference type="ARBA" id="ARBA00022692"/>
    </source>
</evidence>
<keyword evidence="4 7" id="KW-1133">Transmembrane helix</keyword>
<feature type="transmembrane region" description="Helical" evidence="7">
    <location>
        <begin position="139"/>
        <end position="162"/>
    </location>
</feature>
<evidence type="ECO:0000259" key="8">
    <source>
        <dbReference type="PROSITE" id="PS50253"/>
    </source>
</evidence>
<feature type="transmembrane region" description="Helical" evidence="7">
    <location>
        <begin position="69"/>
        <end position="90"/>
    </location>
</feature>
<dbReference type="EMBL" id="CP134146">
    <property type="protein sequence ID" value="WNC67103.1"/>
    <property type="molecule type" value="Genomic_DNA"/>
</dbReference>
<evidence type="ECO:0000256" key="5">
    <source>
        <dbReference type="ARBA" id="ARBA00023136"/>
    </source>
</evidence>
<evidence type="ECO:0000256" key="1">
    <source>
        <dbReference type="ARBA" id="ARBA00004141"/>
    </source>
</evidence>
<dbReference type="PANTHER" id="PTHR11403">
    <property type="entry name" value="CYTOCHROME C OXIDASE SUBUNIT III"/>
    <property type="match status" value="1"/>
</dbReference>
<dbReference type="InterPro" id="IPR024791">
    <property type="entry name" value="Cyt_c/ubiquinol_Oxase_su3"/>
</dbReference>
<feature type="transmembrane region" description="Helical" evidence="7">
    <location>
        <begin position="183"/>
        <end position="204"/>
    </location>
</feature>
<name>A0ABY9TE40_9GAMM</name>
<gene>
    <name evidence="9" type="ORF">RI845_11265</name>
</gene>
<dbReference type="Gene3D" id="1.20.120.80">
    <property type="entry name" value="Cytochrome c oxidase, subunit III, four-helix bundle"/>
    <property type="match status" value="1"/>
</dbReference>
<dbReference type="InterPro" id="IPR035973">
    <property type="entry name" value="Cyt_c_oxidase_su3-like_sf"/>
</dbReference>
<dbReference type="PANTHER" id="PTHR11403:SF6">
    <property type="entry name" value="NITRIC OXIDE REDUCTASE SUBUNIT E"/>
    <property type="match status" value="1"/>
</dbReference>
<dbReference type="InterPro" id="IPR013833">
    <property type="entry name" value="Cyt_c_oxidase_su3_a-hlx"/>
</dbReference>
<evidence type="ECO:0000313" key="10">
    <source>
        <dbReference type="Proteomes" id="UP001248581"/>
    </source>
</evidence>
<evidence type="ECO:0000256" key="4">
    <source>
        <dbReference type="ARBA" id="ARBA00022989"/>
    </source>
</evidence>
<keyword evidence="5 7" id="KW-0472">Membrane</keyword>
<evidence type="ECO:0000256" key="7">
    <source>
        <dbReference type="SAM" id="Phobius"/>
    </source>
</evidence>
<comment type="subcellular location">
    <subcellularLocation>
        <location evidence="6">Cell membrane</location>
        <topology evidence="6">Multi-pass membrane protein</topology>
    </subcellularLocation>
    <subcellularLocation>
        <location evidence="1">Membrane</location>
        <topology evidence="1">Multi-pass membrane protein</topology>
    </subcellularLocation>
</comment>
<organism evidence="9 10">
    <name type="scientific">Thalassotalea nanhaiensis</name>
    <dbReference type="NCBI Taxonomy" id="3065648"/>
    <lineage>
        <taxon>Bacteria</taxon>
        <taxon>Pseudomonadati</taxon>
        <taxon>Pseudomonadota</taxon>
        <taxon>Gammaproteobacteria</taxon>
        <taxon>Alteromonadales</taxon>
        <taxon>Colwelliaceae</taxon>
        <taxon>Thalassotalea</taxon>
    </lineage>
</organism>
<dbReference type="Proteomes" id="UP001248581">
    <property type="component" value="Chromosome"/>
</dbReference>
<keyword evidence="3 6" id="KW-0812">Transmembrane</keyword>
<accession>A0ABY9TE40</accession>
<proteinExistence type="inferred from homology"/>
<dbReference type="Pfam" id="PF00510">
    <property type="entry name" value="COX3"/>
    <property type="match status" value="1"/>
</dbReference>
<dbReference type="InterPro" id="IPR000298">
    <property type="entry name" value="Cyt_c_oxidase-like_su3"/>
</dbReference>
<reference evidence="10" key="1">
    <citation type="submission" date="2023-09" db="EMBL/GenBank/DDBJ databases">
        <authorList>
            <person name="Li S."/>
            <person name="Li X."/>
            <person name="Zhang C."/>
            <person name="Zhao Z."/>
        </authorList>
    </citation>
    <scope>NUCLEOTIDE SEQUENCE [LARGE SCALE GENOMIC DNA]</scope>
    <source>
        <strain evidence="10">SQ345</strain>
    </source>
</reference>
<keyword evidence="10" id="KW-1185">Reference proteome</keyword>
<protein>
    <submittedName>
        <fullName evidence="9">Cytochrome c oxidase subunit 3</fullName>
    </submittedName>
</protein>
<feature type="domain" description="Heme-copper oxidase subunit III family profile" evidence="8">
    <location>
        <begin position="27"/>
        <end position="205"/>
    </location>
</feature>
<dbReference type="SUPFAM" id="SSF81452">
    <property type="entry name" value="Cytochrome c oxidase subunit III-like"/>
    <property type="match status" value="1"/>
</dbReference>
<evidence type="ECO:0000256" key="2">
    <source>
        <dbReference type="ARBA" id="ARBA00010581"/>
    </source>
</evidence>
<feature type="transmembrane region" description="Helical" evidence="7">
    <location>
        <begin position="27"/>
        <end position="49"/>
    </location>
</feature>
<sequence>MISTNKAESFSVQVKSNVKQTYLPSELGVWMFVFGDMLVFTLLFGSYAWERSQQHSLFVTSQAELSQTIGVINTLLLLTGSLFVVLALHAARIGRFALVNKLLLAAIFTGITFFINKLFEYSDKVSNDFTLLTNDFFMFYYMLTGIHLLHVIVATGVLVFIWKRLKANQSPLSKDSIKHLESGGIVWHMVDLLWIALFSLLYLIK</sequence>
<evidence type="ECO:0000313" key="9">
    <source>
        <dbReference type="EMBL" id="WNC67103.1"/>
    </source>
</evidence>
<evidence type="ECO:0000256" key="6">
    <source>
        <dbReference type="RuleBase" id="RU003376"/>
    </source>
</evidence>
<dbReference type="PROSITE" id="PS50253">
    <property type="entry name" value="COX3"/>
    <property type="match status" value="1"/>
</dbReference>
<comment type="similarity">
    <text evidence="2 6">Belongs to the cytochrome c oxidase subunit 3 family.</text>
</comment>